<feature type="transmembrane region" description="Helical" evidence="1">
    <location>
        <begin position="34"/>
        <end position="52"/>
    </location>
</feature>
<dbReference type="Pfam" id="PF06541">
    <property type="entry name" value="ABC_trans_CmpB"/>
    <property type="match status" value="1"/>
</dbReference>
<protein>
    <recommendedName>
        <fullName evidence="4">ABC transporter permease</fullName>
    </recommendedName>
</protein>
<name>A0A498CYJ0_9FIRM</name>
<feature type="transmembrane region" description="Helical" evidence="1">
    <location>
        <begin position="64"/>
        <end position="86"/>
    </location>
</feature>
<sequence>MVDLHVPLRQGVLFAVGGALYYLVEVLWRGHSDWTMAVLGGVCFLLIGRINERCEWCVALLSQMVLASLIVTTAEFCAGMVLNIWLGLGIWDYSGMPYNLCGQVCLLYTNLWFLLSLPAIVLDDWLRHWWFGERKPAYKLL</sequence>
<gene>
    <name evidence="2" type="ORF">D4A47_11075</name>
</gene>
<accession>A0A498CYJ0</accession>
<evidence type="ECO:0000313" key="2">
    <source>
        <dbReference type="EMBL" id="RLL09027.1"/>
    </source>
</evidence>
<dbReference type="AlphaFoldDB" id="A0A498CYJ0"/>
<reference evidence="2 3" key="1">
    <citation type="submission" date="2018-10" db="EMBL/GenBank/DDBJ databases">
        <title>Anaerotruncus faecis sp. nov., isolated from human feces.</title>
        <authorList>
            <person name="Wang Y.-J."/>
        </authorList>
    </citation>
    <scope>NUCLEOTIDE SEQUENCE [LARGE SCALE GENOMIC DNA]</scope>
    <source>
        <strain evidence="2 3">22A2-44</strain>
    </source>
</reference>
<dbReference type="EMBL" id="RCHT01000025">
    <property type="protein sequence ID" value="RLL09027.1"/>
    <property type="molecule type" value="Genomic_DNA"/>
</dbReference>
<feature type="transmembrane region" description="Helical" evidence="1">
    <location>
        <begin position="12"/>
        <end position="28"/>
    </location>
</feature>
<dbReference type="RefSeq" id="WP_121587327.1">
    <property type="nucleotide sequence ID" value="NZ_RCHT01000025.1"/>
</dbReference>
<keyword evidence="1" id="KW-1133">Transmembrane helix</keyword>
<dbReference type="Proteomes" id="UP000276301">
    <property type="component" value="Unassembled WGS sequence"/>
</dbReference>
<evidence type="ECO:0000256" key="1">
    <source>
        <dbReference type="SAM" id="Phobius"/>
    </source>
</evidence>
<feature type="transmembrane region" description="Helical" evidence="1">
    <location>
        <begin position="106"/>
        <end position="126"/>
    </location>
</feature>
<keyword evidence="1" id="KW-0812">Transmembrane</keyword>
<evidence type="ECO:0008006" key="4">
    <source>
        <dbReference type="Google" id="ProtNLM"/>
    </source>
</evidence>
<organism evidence="2 3">
    <name type="scientific">Anaerotruncus massiliensis</name>
    <name type="common">ex Liu et al. 2021</name>
    <dbReference type="NCBI Taxonomy" id="2321404"/>
    <lineage>
        <taxon>Bacteria</taxon>
        <taxon>Bacillati</taxon>
        <taxon>Bacillota</taxon>
        <taxon>Clostridia</taxon>
        <taxon>Eubacteriales</taxon>
        <taxon>Oscillospiraceae</taxon>
        <taxon>Anaerotruncus</taxon>
    </lineage>
</organism>
<evidence type="ECO:0000313" key="3">
    <source>
        <dbReference type="Proteomes" id="UP000276301"/>
    </source>
</evidence>
<comment type="caution">
    <text evidence="2">The sequence shown here is derived from an EMBL/GenBank/DDBJ whole genome shotgun (WGS) entry which is preliminary data.</text>
</comment>
<keyword evidence="1" id="KW-0472">Membrane</keyword>
<dbReference type="InterPro" id="IPR010540">
    <property type="entry name" value="CmpB_TMEM229"/>
</dbReference>
<proteinExistence type="predicted"/>
<keyword evidence="3" id="KW-1185">Reference proteome</keyword>